<reference evidence="2" key="1">
    <citation type="submission" date="2020-04" db="EMBL/GenBank/DDBJ databases">
        <authorList>
            <person name="Alioto T."/>
            <person name="Alioto T."/>
            <person name="Gomez Garrido J."/>
        </authorList>
    </citation>
    <scope>NUCLEOTIDE SEQUENCE</scope>
    <source>
        <strain evidence="2">A484AB</strain>
    </source>
</reference>
<dbReference type="OrthoDB" id="5987901at2759"/>
<name>A0A6S7KEK2_PARCT</name>
<dbReference type="InterPro" id="IPR050951">
    <property type="entry name" value="Retrovirus_Pol_polyprotein"/>
</dbReference>
<dbReference type="PANTHER" id="PTHR37984">
    <property type="entry name" value="PROTEIN CBG26694"/>
    <property type="match status" value="1"/>
</dbReference>
<evidence type="ECO:0000313" key="3">
    <source>
        <dbReference type="Proteomes" id="UP001152795"/>
    </source>
</evidence>
<dbReference type="Proteomes" id="UP001152795">
    <property type="component" value="Unassembled WGS sequence"/>
</dbReference>
<gene>
    <name evidence="2" type="ORF">PACLA_8A070364</name>
</gene>
<keyword evidence="3" id="KW-1185">Reference proteome</keyword>
<proteinExistence type="predicted"/>
<comment type="caution">
    <text evidence="2">The sequence shown here is derived from an EMBL/GenBank/DDBJ whole genome shotgun (WGS) entry which is preliminary data.</text>
</comment>
<feature type="region of interest" description="Disordered" evidence="1">
    <location>
        <begin position="1"/>
        <end position="35"/>
    </location>
</feature>
<organism evidence="2 3">
    <name type="scientific">Paramuricea clavata</name>
    <name type="common">Red gorgonian</name>
    <name type="synonym">Violescent sea-whip</name>
    <dbReference type="NCBI Taxonomy" id="317549"/>
    <lineage>
        <taxon>Eukaryota</taxon>
        <taxon>Metazoa</taxon>
        <taxon>Cnidaria</taxon>
        <taxon>Anthozoa</taxon>
        <taxon>Octocorallia</taxon>
        <taxon>Malacalcyonacea</taxon>
        <taxon>Plexauridae</taxon>
        <taxon>Paramuricea</taxon>
    </lineage>
</organism>
<evidence type="ECO:0000313" key="2">
    <source>
        <dbReference type="EMBL" id="CAB4040490.1"/>
    </source>
</evidence>
<dbReference type="Gene3D" id="3.10.10.10">
    <property type="entry name" value="HIV Type 1 Reverse Transcriptase, subunit A, domain 1"/>
    <property type="match status" value="1"/>
</dbReference>
<dbReference type="InterPro" id="IPR043502">
    <property type="entry name" value="DNA/RNA_pol_sf"/>
</dbReference>
<dbReference type="PANTHER" id="PTHR37984:SF7">
    <property type="entry name" value="INTEGRASE CATALYTIC DOMAIN-CONTAINING PROTEIN"/>
    <property type="match status" value="1"/>
</dbReference>
<dbReference type="EMBL" id="CACRXK020026860">
    <property type="protein sequence ID" value="CAB4040490.1"/>
    <property type="molecule type" value="Genomic_DNA"/>
</dbReference>
<dbReference type="SUPFAM" id="SSF56672">
    <property type="entry name" value="DNA/RNA polymerases"/>
    <property type="match status" value="1"/>
</dbReference>
<accession>A0A6S7KEK2</accession>
<evidence type="ECO:0000256" key="1">
    <source>
        <dbReference type="SAM" id="MobiDB-lite"/>
    </source>
</evidence>
<feature type="compositionally biased region" description="Polar residues" evidence="1">
    <location>
        <begin position="25"/>
        <end position="35"/>
    </location>
</feature>
<sequence>PLKHLRNSKPDVSYTSMSVKRKNGGRTNSSYEQRNKSQIDPYALHMAQFARHVTTDLKVKISRETSKSRLMPSRLRIQSPVALQQHQCQRATPKHSSKYSIIYHCLRWSFVNTVGPTILGLPTCTDLNLITLNYSITTQSKELQPLCPKPPSARNAAAKENLIKRYGDCFERIGCFQGEFHITLDPSIPPVVHPRRVPEALREPLKKKLDSLVEQGIIAKVEQPTDWVNSLVCVTKSNGSLRLCLDPKDLNRAIKRPHHFTPTLDNFSLS</sequence>
<dbReference type="AlphaFoldDB" id="A0A6S7KEK2"/>
<feature type="non-terminal residue" evidence="2">
    <location>
        <position position="1"/>
    </location>
</feature>
<protein>
    <submittedName>
        <fullName evidence="2">Uncharacterized protein</fullName>
    </submittedName>
</protein>